<keyword evidence="4" id="KW-1185">Reference proteome</keyword>
<dbReference type="AlphaFoldDB" id="A0AA36H786"/>
<organism evidence="3 4">
    <name type="scientific">Cylicocyclus nassatus</name>
    <name type="common">Nematode worm</name>
    <dbReference type="NCBI Taxonomy" id="53992"/>
    <lineage>
        <taxon>Eukaryota</taxon>
        <taxon>Metazoa</taxon>
        <taxon>Ecdysozoa</taxon>
        <taxon>Nematoda</taxon>
        <taxon>Chromadorea</taxon>
        <taxon>Rhabditida</taxon>
        <taxon>Rhabditina</taxon>
        <taxon>Rhabditomorpha</taxon>
        <taxon>Strongyloidea</taxon>
        <taxon>Strongylidae</taxon>
        <taxon>Cylicocyclus</taxon>
    </lineage>
</organism>
<proteinExistence type="predicted"/>
<dbReference type="EMBL" id="CATQJL010000112">
    <property type="protein sequence ID" value="CAJ0595226.1"/>
    <property type="molecule type" value="Genomic_DNA"/>
</dbReference>
<evidence type="ECO:0000256" key="1">
    <source>
        <dbReference type="SAM" id="MobiDB-lite"/>
    </source>
</evidence>
<evidence type="ECO:0000313" key="3">
    <source>
        <dbReference type="EMBL" id="CAJ0605055.1"/>
    </source>
</evidence>
<comment type="caution">
    <text evidence="3">The sequence shown here is derived from an EMBL/GenBank/DDBJ whole genome shotgun (WGS) entry which is preliminary data.</text>
</comment>
<feature type="compositionally biased region" description="Polar residues" evidence="1">
    <location>
        <begin position="15"/>
        <end position="34"/>
    </location>
</feature>
<sequence>MVSQRRNAKSKKSNETVSTAVEPTSPSAVTTSNSQEDEGLQTLFYRRFVADIIMAFKVLRAEVWAA</sequence>
<evidence type="ECO:0000313" key="2">
    <source>
        <dbReference type="EMBL" id="CAJ0595226.1"/>
    </source>
</evidence>
<evidence type="ECO:0000313" key="4">
    <source>
        <dbReference type="Proteomes" id="UP001176961"/>
    </source>
</evidence>
<protein>
    <submittedName>
        <fullName evidence="3">Uncharacterized protein</fullName>
    </submittedName>
</protein>
<feature type="compositionally biased region" description="Basic residues" evidence="1">
    <location>
        <begin position="1"/>
        <end position="11"/>
    </location>
</feature>
<accession>A0AA36H786</accession>
<feature type="region of interest" description="Disordered" evidence="1">
    <location>
        <begin position="1"/>
        <end position="36"/>
    </location>
</feature>
<gene>
    <name evidence="3" type="ORF">CYNAS_LOCUS17038</name>
    <name evidence="2" type="ORF">CYNAS_LOCUS7209</name>
</gene>
<name>A0AA36H786_CYLNA</name>
<dbReference type="Proteomes" id="UP001176961">
    <property type="component" value="Unassembled WGS sequence"/>
</dbReference>
<dbReference type="EMBL" id="CATQJL010000316">
    <property type="protein sequence ID" value="CAJ0605055.1"/>
    <property type="molecule type" value="Genomic_DNA"/>
</dbReference>
<reference evidence="3" key="1">
    <citation type="submission" date="2023-07" db="EMBL/GenBank/DDBJ databases">
        <authorList>
            <consortium name="CYATHOMIX"/>
        </authorList>
    </citation>
    <scope>NUCLEOTIDE SEQUENCE</scope>
    <source>
        <strain evidence="3">N/A</strain>
    </source>
</reference>